<evidence type="ECO:0000313" key="2">
    <source>
        <dbReference type="Proteomes" id="UP001221757"/>
    </source>
</evidence>
<evidence type="ECO:0000313" key="1">
    <source>
        <dbReference type="EMBL" id="KAJ7697838.1"/>
    </source>
</evidence>
<proteinExistence type="predicted"/>
<sequence>MDTTRTQAPRLSAFENCQNFMVNGGTFNIQNQGNSSQSDESDFRVIRFGDLNLLEEVGKQNVIEYRLVRHKTGFVKRRVLAVVGVRKIHRARIIGMQELFTAVMYDSSLFEQASYVTWLQVSYPDML</sequence>
<gene>
    <name evidence="1" type="ORF">B0H17DRAFT_1197173</name>
</gene>
<organism evidence="1 2">
    <name type="scientific">Mycena rosella</name>
    <name type="common">Pink bonnet</name>
    <name type="synonym">Agaricus rosellus</name>
    <dbReference type="NCBI Taxonomy" id="1033263"/>
    <lineage>
        <taxon>Eukaryota</taxon>
        <taxon>Fungi</taxon>
        <taxon>Dikarya</taxon>
        <taxon>Basidiomycota</taxon>
        <taxon>Agaricomycotina</taxon>
        <taxon>Agaricomycetes</taxon>
        <taxon>Agaricomycetidae</taxon>
        <taxon>Agaricales</taxon>
        <taxon>Marasmiineae</taxon>
        <taxon>Mycenaceae</taxon>
        <taxon>Mycena</taxon>
    </lineage>
</organism>
<reference evidence="1" key="1">
    <citation type="submission" date="2023-03" db="EMBL/GenBank/DDBJ databases">
        <title>Massive genome expansion in bonnet fungi (Mycena s.s.) driven by repeated elements and novel gene families across ecological guilds.</title>
        <authorList>
            <consortium name="Lawrence Berkeley National Laboratory"/>
            <person name="Harder C.B."/>
            <person name="Miyauchi S."/>
            <person name="Viragh M."/>
            <person name="Kuo A."/>
            <person name="Thoen E."/>
            <person name="Andreopoulos B."/>
            <person name="Lu D."/>
            <person name="Skrede I."/>
            <person name="Drula E."/>
            <person name="Henrissat B."/>
            <person name="Morin E."/>
            <person name="Kohler A."/>
            <person name="Barry K."/>
            <person name="LaButti K."/>
            <person name="Morin E."/>
            <person name="Salamov A."/>
            <person name="Lipzen A."/>
            <person name="Mereny Z."/>
            <person name="Hegedus B."/>
            <person name="Baldrian P."/>
            <person name="Stursova M."/>
            <person name="Weitz H."/>
            <person name="Taylor A."/>
            <person name="Grigoriev I.V."/>
            <person name="Nagy L.G."/>
            <person name="Martin F."/>
            <person name="Kauserud H."/>
        </authorList>
    </citation>
    <scope>NUCLEOTIDE SEQUENCE</scope>
    <source>
        <strain evidence="1">CBHHK067</strain>
    </source>
</reference>
<name>A0AAD7GJF0_MYCRO</name>
<dbReference type="Proteomes" id="UP001221757">
    <property type="component" value="Unassembled WGS sequence"/>
</dbReference>
<protein>
    <submittedName>
        <fullName evidence="1">Uncharacterized protein</fullName>
    </submittedName>
</protein>
<keyword evidence="2" id="KW-1185">Reference proteome</keyword>
<dbReference type="EMBL" id="JARKIE010000028">
    <property type="protein sequence ID" value="KAJ7697838.1"/>
    <property type="molecule type" value="Genomic_DNA"/>
</dbReference>
<dbReference type="AlphaFoldDB" id="A0AAD7GJF0"/>
<comment type="caution">
    <text evidence="1">The sequence shown here is derived from an EMBL/GenBank/DDBJ whole genome shotgun (WGS) entry which is preliminary data.</text>
</comment>
<accession>A0AAD7GJF0</accession>